<feature type="transmembrane region" description="Helical" evidence="7">
    <location>
        <begin position="62"/>
        <end position="81"/>
    </location>
</feature>
<keyword evidence="3 7" id="KW-0812">Transmembrane</keyword>
<evidence type="ECO:0000256" key="3">
    <source>
        <dbReference type="ARBA" id="ARBA00022692"/>
    </source>
</evidence>
<dbReference type="InterPro" id="IPR036259">
    <property type="entry name" value="MFS_trans_sf"/>
</dbReference>
<keyword evidence="4 7" id="KW-1133">Transmembrane helix</keyword>
<feature type="region of interest" description="Disordered" evidence="6">
    <location>
        <begin position="1"/>
        <end position="22"/>
    </location>
</feature>
<feature type="transmembrane region" description="Helical" evidence="7">
    <location>
        <begin position="181"/>
        <end position="201"/>
    </location>
</feature>
<feature type="transmembrane region" description="Helical" evidence="7">
    <location>
        <begin position="122"/>
        <end position="142"/>
    </location>
</feature>
<reference evidence="10" key="1">
    <citation type="journal article" date="2019" name="Int. J. Syst. Evol. Microbiol.">
        <title>The Global Catalogue of Microorganisms (GCM) 10K type strain sequencing project: providing services to taxonomists for standard genome sequencing and annotation.</title>
        <authorList>
            <consortium name="The Broad Institute Genomics Platform"/>
            <consortium name="The Broad Institute Genome Sequencing Center for Infectious Disease"/>
            <person name="Wu L."/>
            <person name="Ma J."/>
        </authorList>
    </citation>
    <scope>NUCLEOTIDE SEQUENCE [LARGE SCALE GENOMIC DNA]</scope>
    <source>
        <strain evidence="10">JCM 18956</strain>
    </source>
</reference>
<evidence type="ECO:0000256" key="7">
    <source>
        <dbReference type="SAM" id="Phobius"/>
    </source>
</evidence>
<evidence type="ECO:0000256" key="6">
    <source>
        <dbReference type="SAM" id="MobiDB-lite"/>
    </source>
</evidence>
<keyword evidence="2" id="KW-0813">Transport</keyword>
<evidence type="ECO:0000256" key="2">
    <source>
        <dbReference type="ARBA" id="ARBA00022448"/>
    </source>
</evidence>
<dbReference type="Gene3D" id="1.20.1250.20">
    <property type="entry name" value="MFS general substrate transporter like domains"/>
    <property type="match status" value="2"/>
</dbReference>
<feature type="transmembrane region" description="Helical" evidence="7">
    <location>
        <begin position="271"/>
        <end position="294"/>
    </location>
</feature>
<feature type="transmembrane region" description="Helical" evidence="7">
    <location>
        <begin position="240"/>
        <end position="259"/>
    </location>
</feature>
<feature type="transmembrane region" description="Helical" evidence="7">
    <location>
        <begin position="374"/>
        <end position="395"/>
    </location>
</feature>
<feature type="transmembrane region" description="Helical" evidence="7">
    <location>
        <begin position="314"/>
        <end position="334"/>
    </location>
</feature>
<feature type="transmembrane region" description="Helical" evidence="7">
    <location>
        <begin position="149"/>
        <end position="169"/>
    </location>
</feature>
<dbReference type="EMBL" id="BAABLM010000002">
    <property type="protein sequence ID" value="GAA4672427.1"/>
    <property type="molecule type" value="Genomic_DNA"/>
</dbReference>
<keyword evidence="10" id="KW-1185">Reference proteome</keyword>
<accession>A0ABP8VTU1</accession>
<evidence type="ECO:0000256" key="4">
    <source>
        <dbReference type="ARBA" id="ARBA00022989"/>
    </source>
</evidence>
<evidence type="ECO:0000256" key="1">
    <source>
        <dbReference type="ARBA" id="ARBA00004651"/>
    </source>
</evidence>
<dbReference type="InterPro" id="IPR011701">
    <property type="entry name" value="MFS"/>
</dbReference>
<dbReference type="PROSITE" id="PS50850">
    <property type="entry name" value="MFS"/>
    <property type="match status" value="1"/>
</dbReference>
<keyword evidence="5 7" id="KW-0472">Membrane</keyword>
<feature type="domain" description="Major facilitator superfamily (MFS) profile" evidence="8">
    <location>
        <begin position="23"/>
        <end position="475"/>
    </location>
</feature>
<evidence type="ECO:0000313" key="9">
    <source>
        <dbReference type="EMBL" id="GAA4672427.1"/>
    </source>
</evidence>
<protein>
    <submittedName>
        <fullName evidence="9">MFS transporter</fullName>
    </submittedName>
</protein>
<feature type="transmembrane region" description="Helical" evidence="7">
    <location>
        <begin position="449"/>
        <end position="470"/>
    </location>
</feature>
<comment type="subcellular location">
    <subcellularLocation>
        <location evidence="1">Cell membrane</location>
        <topology evidence="1">Multi-pass membrane protein</topology>
    </subcellularLocation>
</comment>
<name>A0ABP8VTU1_9MICO</name>
<feature type="transmembrane region" description="Helical" evidence="7">
    <location>
        <begin position="93"/>
        <end position="116"/>
    </location>
</feature>
<dbReference type="Proteomes" id="UP001501295">
    <property type="component" value="Unassembled WGS sequence"/>
</dbReference>
<feature type="transmembrane region" description="Helical" evidence="7">
    <location>
        <begin position="26"/>
        <end position="50"/>
    </location>
</feature>
<feature type="transmembrane region" description="Helical" evidence="7">
    <location>
        <begin position="346"/>
        <end position="368"/>
    </location>
</feature>
<dbReference type="PANTHER" id="PTHR42718">
    <property type="entry name" value="MAJOR FACILITATOR SUPERFAMILY MULTIDRUG TRANSPORTER MFSC"/>
    <property type="match status" value="1"/>
</dbReference>
<evidence type="ECO:0000313" key="10">
    <source>
        <dbReference type="Proteomes" id="UP001501295"/>
    </source>
</evidence>
<evidence type="ECO:0000259" key="8">
    <source>
        <dbReference type="PROSITE" id="PS50850"/>
    </source>
</evidence>
<dbReference type="SUPFAM" id="SSF103473">
    <property type="entry name" value="MFS general substrate transporter"/>
    <property type="match status" value="1"/>
</dbReference>
<feature type="compositionally biased region" description="Low complexity" evidence="6">
    <location>
        <begin position="7"/>
        <end position="18"/>
    </location>
</feature>
<comment type="caution">
    <text evidence="9">The sequence shown here is derived from an EMBL/GenBank/DDBJ whole genome shotgun (WGS) entry which is preliminary data.</text>
</comment>
<dbReference type="InterPro" id="IPR020846">
    <property type="entry name" value="MFS_dom"/>
</dbReference>
<gene>
    <name evidence="9" type="ORF">GCM10025780_15780</name>
</gene>
<dbReference type="Pfam" id="PF07690">
    <property type="entry name" value="MFS_1"/>
    <property type="match status" value="1"/>
</dbReference>
<feature type="transmembrane region" description="Helical" evidence="7">
    <location>
        <begin position="213"/>
        <end position="234"/>
    </location>
</feature>
<dbReference type="RefSeq" id="WP_345375138.1">
    <property type="nucleotide sequence ID" value="NZ_BAABLM010000002.1"/>
</dbReference>
<feature type="transmembrane region" description="Helical" evidence="7">
    <location>
        <begin position="416"/>
        <end position="437"/>
    </location>
</feature>
<proteinExistence type="predicted"/>
<organism evidence="9 10">
    <name type="scientific">Frondihabitans cladoniiphilus</name>
    <dbReference type="NCBI Taxonomy" id="715785"/>
    <lineage>
        <taxon>Bacteria</taxon>
        <taxon>Bacillati</taxon>
        <taxon>Actinomycetota</taxon>
        <taxon>Actinomycetes</taxon>
        <taxon>Micrococcales</taxon>
        <taxon>Microbacteriaceae</taxon>
        <taxon>Frondihabitans</taxon>
    </lineage>
</organism>
<dbReference type="PANTHER" id="PTHR42718:SF9">
    <property type="entry name" value="MAJOR FACILITATOR SUPERFAMILY MULTIDRUG TRANSPORTER MFSC"/>
    <property type="match status" value="1"/>
</dbReference>
<evidence type="ECO:0000256" key="5">
    <source>
        <dbReference type="ARBA" id="ARBA00023136"/>
    </source>
</evidence>
<sequence length="490" mass="50084">MTTETLPTASIPTRSSAPSPSPRQRLVLPGLMFIALVTTAIGSLGAPLLPTIGDEFHVSVGTSQWALTISLLAGAIAAPILGRLSDGGRRKEVIAVALVLVGLGCALAAIPLGFGWFLAGRALQGVGLGLVPLVISVARVALPKEKTTGGIALLGVTTVAGLGIGYPLAGLVVQFYSVSTAFWAGAVITALAIVAAVLIVPTSIPVPHARLDLLGVVLLGIAVAGLLLVCAEGADWGWASARLLGCLAIGVVAAVLWVIRELRAAAPLVNLRLLAHPSVLAADVMVVLVGAGIYPLLSLVVRYVQAPTSTGYGYGYPAAIAGLMLLPYSFGSFAASRIVQKLLKRYSLEVLVVLSSIVLVLSMVLFLFTREHLIPLLVAMTLAGLGTGAVFAINPAQINAGVPAHETGSANSFYQVLRYIGYSLGTALSATFLVGTIPRGGSLPTDTGYGLAAAFAIVVLLVAAVAAVLLSRHSKHASASLVETTVAITE</sequence>